<dbReference type="PANTHER" id="PTHR48081:SF33">
    <property type="entry name" value="KYNURENINE FORMAMIDASE"/>
    <property type="match status" value="1"/>
</dbReference>
<evidence type="ECO:0000256" key="1">
    <source>
        <dbReference type="ARBA" id="ARBA00022801"/>
    </source>
</evidence>
<protein>
    <submittedName>
        <fullName evidence="3">Prolyl oligopeptidase family serine peptidase</fullName>
    </submittedName>
</protein>
<dbReference type="InterPro" id="IPR050300">
    <property type="entry name" value="GDXG_lipolytic_enzyme"/>
</dbReference>
<dbReference type="OrthoDB" id="255603at2"/>
<evidence type="ECO:0000259" key="2">
    <source>
        <dbReference type="Pfam" id="PF00326"/>
    </source>
</evidence>
<evidence type="ECO:0000313" key="4">
    <source>
        <dbReference type="Proteomes" id="UP000321034"/>
    </source>
</evidence>
<name>A0A5C8I4N8_9MICO</name>
<dbReference type="PANTHER" id="PTHR48081">
    <property type="entry name" value="AB HYDROLASE SUPERFAMILY PROTEIN C4A8.06C"/>
    <property type="match status" value="1"/>
</dbReference>
<reference evidence="3 4" key="1">
    <citation type="submission" date="2019-08" db="EMBL/GenBank/DDBJ databases">
        <authorList>
            <person name="Dong K."/>
        </authorList>
    </citation>
    <scope>NUCLEOTIDE SEQUENCE [LARGE SCALE GENOMIC DNA]</scope>
    <source>
        <strain evidence="3 4">JCM14558</strain>
    </source>
</reference>
<dbReference type="InterPro" id="IPR001375">
    <property type="entry name" value="Peptidase_S9_cat"/>
</dbReference>
<dbReference type="GO" id="GO:0006508">
    <property type="term" value="P:proteolysis"/>
    <property type="evidence" value="ECO:0007669"/>
    <property type="project" value="InterPro"/>
</dbReference>
<dbReference type="RefSeq" id="WP_147893819.1">
    <property type="nucleotide sequence ID" value="NZ_BAAANR010000001.1"/>
</dbReference>
<proteinExistence type="predicted"/>
<feature type="domain" description="Peptidase S9 prolyl oligopeptidase catalytic" evidence="2">
    <location>
        <begin position="90"/>
        <end position="210"/>
    </location>
</feature>
<accession>A0A5C8I4N8</accession>
<evidence type="ECO:0000313" key="3">
    <source>
        <dbReference type="EMBL" id="TXK13141.1"/>
    </source>
</evidence>
<dbReference type="InterPro" id="IPR029058">
    <property type="entry name" value="AB_hydrolase_fold"/>
</dbReference>
<dbReference type="SUPFAM" id="SSF53474">
    <property type="entry name" value="alpha/beta-Hydrolases"/>
    <property type="match status" value="1"/>
</dbReference>
<dbReference type="GO" id="GO:0008236">
    <property type="term" value="F:serine-type peptidase activity"/>
    <property type="evidence" value="ECO:0007669"/>
    <property type="project" value="InterPro"/>
</dbReference>
<keyword evidence="1" id="KW-0378">Hydrolase</keyword>
<dbReference type="Pfam" id="PF00326">
    <property type="entry name" value="Peptidase_S9"/>
    <property type="match status" value="1"/>
</dbReference>
<dbReference type="AlphaFoldDB" id="A0A5C8I4N8"/>
<dbReference type="Gene3D" id="3.40.50.1820">
    <property type="entry name" value="alpha/beta hydrolase"/>
    <property type="match status" value="1"/>
</dbReference>
<organism evidence="3 4">
    <name type="scientific">Microbacterium hatanonis</name>
    <dbReference type="NCBI Taxonomy" id="404366"/>
    <lineage>
        <taxon>Bacteria</taxon>
        <taxon>Bacillati</taxon>
        <taxon>Actinomycetota</taxon>
        <taxon>Actinomycetes</taxon>
        <taxon>Micrococcales</taxon>
        <taxon>Microbacteriaceae</taxon>
        <taxon>Microbacterium</taxon>
    </lineage>
</organism>
<dbReference type="EMBL" id="VRSV01000001">
    <property type="protein sequence ID" value="TXK13141.1"/>
    <property type="molecule type" value="Genomic_DNA"/>
</dbReference>
<comment type="caution">
    <text evidence="3">The sequence shown here is derived from an EMBL/GenBank/DDBJ whole genome shotgun (WGS) entry which is preliminary data.</text>
</comment>
<gene>
    <name evidence="3" type="ORF">FVP77_06885</name>
</gene>
<sequence>MSAPEAAHRILRYGPLADQYVEVTSPVGSSRGTVALIHGGYWRRPFTAELMRPLVPTFVADGWVVANVEYRRGSEGWAATDADITAALHVARSAGEASRLAIIGHSVGGQLALLGSRDGDAVVALAPVTDLVRGFRERIGDGAVAEFFGESTDTIIAASPLAQIPPRGELLVVHGRDDARVPIEHTRDYVEAARAAGADVDLIELPQLSHLDAIDPAASHWPDVRRWLDQRRG</sequence>
<dbReference type="Proteomes" id="UP000321034">
    <property type="component" value="Unassembled WGS sequence"/>
</dbReference>
<keyword evidence="4" id="KW-1185">Reference proteome</keyword>